<organism evidence="5 8">
    <name type="scientific">Mesocricetus auratus</name>
    <name type="common">Golden hamster</name>
    <dbReference type="NCBI Taxonomy" id="10036"/>
    <lineage>
        <taxon>Eukaryota</taxon>
        <taxon>Metazoa</taxon>
        <taxon>Chordata</taxon>
        <taxon>Craniata</taxon>
        <taxon>Vertebrata</taxon>
        <taxon>Euteleostomi</taxon>
        <taxon>Mammalia</taxon>
        <taxon>Eutheria</taxon>
        <taxon>Euarchontoglires</taxon>
        <taxon>Glires</taxon>
        <taxon>Rodentia</taxon>
        <taxon>Myomorpha</taxon>
        <taxon>Muroidea</taxon>
        <taxon>Cricetidae</taxon>
        <taxon>Cricetinae</taxon>
        <taxon>Mesocricetus</taxon>
    </lineage>
</organism>
<dbReference type="SUPFAM" id="SSF57667">
    <property type="entry name" value="beta-beta-alpha zinc fingers"/>
    <property type="match status" value="3"/>
</dbReference>
<dbReference type="PROSITE" id="PS00028">
    <property type="entry name" value="ZINC_FINGER_C2H2_1"/>
    <property type="match status" value="1"/>
</dbReference>
<dbReference type="PANTHER" id="PTHR45762:SF2">
    <property type="entry name" value="ZINC FINGER RNA-BINDING PROTEIN 2"/>
    <property type="match status" value="1"/>
</dbReference>
<feature type="region of interest" description="Disordered" evidence="3">
    <location>
        <begin position="289"/>
        <end position="386"/>
    </location>
</feature>
<feature type="region of interest" description="Disordered" evidence="3">
    <location>
        <begin position="229"/>
        <end position="256"/>
    </location>
</feature>
<evidence type="ECO:0000259" key="4">
    <source>
        <dbReference type="PROSITE" id="PS51703"/>
    </source>
</evidence>
<dbReference type="Proteomes" id="UP000886700">
    <property type="component" value="Unplaced"/>
</dbReference>
<sequence length="879" mass="94725">MSGKMPPSCVPGVGEADTRGSLGPVDDAIQLVTPPFSAFPLPAPGATPAMQSTPGMESTASRALAPATQPPAPGGGVPVGCGCSRPRSSQDSIASSRPQDPVPVATAAPTHQQDGHSCRMSKGTRSCEDASEQPATASLCRPGPSSQRCNRPLKSQRVPQKQQASPATPVGSDPWGGPGLGPWDPSFTSDTLPFLDRLPKPTAGPRPSSMHYCEVCRVSCAGPQTYRDHLEGQKHRKKQAAQRTGTPPSGGPRGSQSLHCGLCAVSCTGADAYAAHMRGARHQKVFKLHTRLGKPIPSEPTPRSVTYTRGSDSTSETSGKREAHTSHSSHTSGRLAAAKGPTASPKGPPELQTVHSRPGEGRPSHPKAGTTKGRPGEASGTCGDIEPVGTEYVEEVRSDEGKVIRFRCRLCECNFNDRNARDMHLTGRRHRLQYRKKVDPALPVAARPSGPMQRALAKQLQRQRQLAQARLEGARRWSSEQSRHQEEQSRQPQEPSQPQVDEQPPGSPTWALPAPAAKPGMATTRRQSGRRPESNDDRHVMCKHASIYPTEEELQAIQTAVSHTERALRLVSDTLAEESSLNSTLVPPPPRMLKGVVRVGILAKGLVLRGDHSVQLTLLCSKKPTHSLLQRIKQELPRELSIVAEDKYEVSSDRDANIVISACVGPGVKVTVSATSPLMREDPSVKRGLQDSVSDPEDVLDRERCLETLAALRHAKWFQARASGLQPCVIVIRILRELCRCLPPWGALPAWAMELLVEKVLSSAARPLSPGDAVRRVLEYVATGALLTDGPGLQDPCEKGPQDALEPMTPQQREDLTASAQRALRLVAFRQIHKVLHMEQLPPRTRFGARARKRMREASQAHVGAGDSKRGRQGAAGLL</sequence>
<comment type="subcellular location">
    <subcellularLocation>
        <location evidence="1">Nucleus</location>
    </subcellularLocation>
</comment>
<proteinExistence type="predicted"/>
<evidence type="ECO:0000313" key="7">
    <source>
        <dbReference type="RefSeq" id="XP_040593419.1"/>
    </source>
</evidence>
<dbReference type="Pfam" id="PF07528">
    <property type="entry name" value="DZF_N"/>
    <property type="match status" value="1"/>
</dbReference>
<dbReference type="Gene3D" id="3.30.160.60">
    <property type="entry name" value="Classic Zinc Finger"/>
    <property type="match status" value="2"/>
</dbReference>
<dbReference type="PROSITE" id="PS50152">
    <property type="entry name" value="25A_SYNTH_3"/>
    <property type="match status" value="1"/>
</dbReference>
<dbReference type="InterPro" id="IPR013087">
    <property type="entry name" value="Znf_C2H2_type"/>
</dbReference>
<feature type="region of interest" description="Disordered" evidence="3">
    <location>
        <begin position="1"/>
        <end position="27"/>
    </location>
</feature>
<feature type="compositionally biased region" description="Basic and acidic residues" evidence="3">
    <location>
        <begin position="472"/>
        <end position="489"/>
    </location>
</feature>
<dbReference type="RefSeq" id="XP_040593418.1">
    <property type="nucleotide sequence ID" value="XM_040737484.1"/>
</dbReference>
<evidence type="ECO:0000256" key="1">
    <source>
        <dbReference type="ARBA" id="ARBA00004123"/>
    </source>
</evidence>
<feature type="compositionally biased region" description="Polar residues" evidence="3">
    <location>
        <begin position="86"/>
        <end position="98"/>
    </location>
</feature>
<dbReference type="SMART" id="SM00451">
    <property type="entry name" value="ZnF_U1"/>
    <property type="match status" value="3"/>
</dbReference>
<feature type="region of interest" description="Disordered" evidence="3">
    <location>
        <begin position="853"/>
        <end position="879"/>
    </location>
</feature>
<dbReference type="Pfam" id="PF20965">
    <property type="entry name" value="DZF_C"/>
    <property type="match status" value="1"/>
</dbReference>
<dbReference type="SMART" id="SM00572">
    <property type="entry name" value="DZF"/>
    <property type="match status" value="1"/>
</dbReference>
<feature type="region of interest" description="Disordered" evidence="3">
    <location>
        <begin position="444"/>
        <end position="540"/>
    </location>
</feature>
<evidence type="ECO:0000256" key="3">
    <source>
        <dbReference type="SAM" id="MobiDB-lite"/>
    </source>
</evidence>
<dbReference type="PANTHER" id="PTHR45762">
    <property type="entry name" value="ZINC FINGER RNA-BINDING PROTEIN"/>
    <property type="match status" value="1"/>
</dbReference>
<dbReference type="InterPro" id="IPR006561">
    <property type="entry name" value="DZF_dom"/>
</dbReference>
<feature type="domain" description="DZF" evidence="4">
    <location>
        <begin position="518"/>
        <end position="875"/>
    </location>
</feature>
<feature type="compositionally biased region" description="Low complexity" evidence="3">
    <location>
        <begin position="453"/>
        <end position="471"/>
    </location>
</feature>
<dbReference type="GeneID" id="101836652"/>
<feature type="region of interest" description="Disordered" evidence="3">
    <location>
        <begin position="791"/>
        <end position="817"/>
    </location>
</feature>
<feature type="compositionally biased region" description="Polar residues" evidence="3">
    <location>
        <begin position="157"/>
        <end position="166"/>
    </location>
</feature>
<feature type="compositionally biased region" description="Basic and acidic residues" evidence="3">
    <location>
        <begin position="530"/>
        <end position="540"/>
    </location>
</feature>
<dbReference type="InterPro" id="IPR049401">
    <property type="entry name" value="DZF_dom_N"/>
</dbReference>
<evidence type="ECO:0000313" key="5">
    <source>
        <dbReference type="Proteomes" id="UP000886700"/>
    </source>
</evidence>
<feature type="region of interest" description="Disordered" evidence="3">
    <location>
        <begin position="42"/>
        <end position="209"/>
    </location>
</feature>
<dbReference type="InterPro" id="IPR036236">
    <property type="entry name" value="Znf_C2H2_sf"/>
</dbReference>
<reference evidence="6 7" key="1">
    <citation type="submission" date="2025-05" db="UniProtKB">
        <authorList>
            <consortium name="RefSeq"/>
        </authorList>
    </citation>
    <scope>IDENTIFICATION</scope>
    <source>
        <tissue evidence="6 7">Liver</tissue>
    </source>
</reference>
<gene>
    <name evidence="6 7 8" type="primary">Zfr2</name>
</gene>
<keyword evidence="5" id="KW-1185">Reference proteome</keyword>
<name>A0ABM2WRP6_MESAU</name>
<evidence type="ECO:0000256" key="2">
    <source>
        <dbReference type="ARBA" id="ARBA00023125"/>
    </source>
</evidence>
<keyword evidence="2" id="KW-0238">DNA-binding</keyword>
<dbReference type="RefSeq" id="XP_040593420.1">
    <property type="nucleotide sequence ID" value="XM_040737486.1"/>
</dbReference>
<feature type="compositionally biased region" description="Polar residues" evidence="3">
    <location>
        <begin position="301"/>
        <end position="317"/>
    </location>
</feature>
<dbReference type="PROSITE" id="PS51703">
    <property type="entry name" value="DZF"/>
    <property type="match status" value="1"/>
</dbReference>
<dbReference type="SMART" id="SM00355">
    <property type="entry name" value="ZnF_C2H2"/>
    <property type="match status" value="3"/>
</dbReference>
<protein>
    <submittedName>
        <fullName evidence="6 7">Zinc finger RNA-binding protein 2 isoform X1</fullName>
    </submittedName>
</protein>
<dbReference type="Gene3D" id="1.10.1410.40">
    <property type="match status" value="1"/>
</dbReference>
<accession>A0ABM2WRP6</accession>
<dbReference type="Gene3D" id="3.30.460.10">
    <property type="entry name" value="Beta Polymerase, domain 2"/>
    <property type="match status" value="1"/>
</dbReference>
<dbReference type="InterPro" id="IPR043519">
    <property type="entry name" value="NT_sf"/>
</dbReference>
<feature type="compositionally biased region" description="Low complexity" evidence="3">
    <location>
        <begin position="490"/>
        <end position="499"/>
    </location>
</feature>
<evidence type="ECO:0000313" key="8">
    <source>
        <dbReference type="RefSeq" id="XP_040593420.1"/>
    </source>
</evidence>
<dbReference type="Pfam" id="PF12874">
    <property type="entry name" value="zf-met"/>
    <property type="match status" value="3"/>
</dbReference>
<dbReference type="InterPro" id="IPR049402">
    <property type="entry name" value="DZF_dom_C"/>
</dbReference>
<dbReference type="RefSeq" id="XP_040593419.1">
    <property type="nucleotide sequence ID" value="XM_040737485.1"/>
</dbReference>
<feature type="compositionally biased region" description="Polar residues" evidence="3">
    <location>
        <begin position="49"/>
        <end position="61"/>
    </location>
</feature>
<evidence type="ECO:0000313" key="6">
    <source>
        <dbReference type="RefSeq" id="XP_040593418.1"/>
    </source>
</evidence>
<dbReference type="InterPro" id="IPR003604">
    <property type="entry name" value="Matrin/U1-like-C_Znf_C2H2"/>
</dbReference>